<proteinExistence type="predicted"/>
<evidence type="ECO:0000256" key="1">
    <source>
        <dbReference type="SAM" id="MobiDB-lite"/>
    </source>
</evidence>
<dbReference type="Proteomes" id="UP000289323">
    <property type="component" value="Unassembled WGS sequence"/>
</dbReference>
<feature type="compositionally biased region" description="Basic and acidic residues" evidence="1">
    <location>
        <begin position="81"/>
        <end position="95"/>
    </location>
</feature>
<dbReference type="AlphaFoldDB" id="A0A446BF71"/>
<evidence type="ECO:0000313" key="3">
    <source>
        <dbReference type="Proteomes" id="UP000289323"/>
    </source>
</evidence>
<protein>
    <submittedName>
        <fullName evidence="2">9714af63-4cd8-4db0-9bc7-2d69dd32cc5d</fullName>
    </submittedName>
</protein>
<accession>A0A446BF71</accession>
<feature type="compositionally biased region" description="Basic and acidic residues" evidence="1">
    <location>
        <begin position="1"/>
        <end position="27"/>
    </location>
</feature>
<gene>
    <name evidence="2" type="ORF">TT172_LOCUS3580</name>
</gene>
<evidence type="ECO:0000313" key="2">
    <source>
        <dbReference type="EMBL" id="SPQ21161.1"/>
    </source>
</evidence>
<name>A0A446BF71_9PEZI</name>
<reference evidence="2 3" key="1">
    <citation type="submission" date="2018-04" db="EMBL/GenBank/DDBJ databases">
        <authorList>
            <person name="Huttner S."/>
            <person name="Dainat J."/>
        </authorList>
    </citation>
    <scope>NUCLEOTIDE SEQUENCE [LARGE SCALE GENOMIC DNA]</scope>
</reference>
<organism evidence="2 3">
    <name type="scientific">Thermothielavioides terrestris</name>
    <dbReference type="NCBI Taxonomy" id="2587410"/>
    <lineage>
        <taxon>Eukaryota</taxon>
        <taxon>Fungi</taxon>
        <taxon>Dikarya</taxon>
        <taxon>Ascomycota</taxon>
        <taxon>Pezizomycotina</taxon>
        <taxon>Sordariomycetes</taxon>
        <taxon>Sordariomycetidae</taxon>
        <taxon>Sordariales</taxon>
        <taxon>Chaetomiaceae</taxon>
        <taxon>Thermothielavioides</taxon>
    </lineage>
</organism>
<feature type="region of interest" description="Disordered" evidence="1">
    <location>
        <begin position="1"/>
        <end position="110"/>
    </location>
</feature>
<dbReference type="EMBL" id="OUUZ01000008">
    <property type="protein sequence ID" value="SPQ21161.1"/>
    <property type="molecule type" value="Genomic_DNA"/>
</dbReference>
<sequence>MSQSPEKNEARRSDAPDYKAKLDEAASRAKSPPSSEGRSAGMIGKLSEYVPAVGRMLGGQEKQPEREVSPAGKEMPGPPTRPEHDTQIEEFIRDQHRSKKVVGIDQAKDS</sequence>